<keyword evidence="1" id="KW-0175">Coiled coil</keyword>
<protein>
    <submittedName>
        <fullName evidence="3">Transposase, L1 containing protein</fullName>
    </submittedName>
</protein>
<evidence type="ECO:0000313" key="3">
    <source>
        <dbReference type="EMBL" id="ERE48349.1"/>
    </source>
</evidence>
<feature type="coiled-coil region" evidence="1">
    <location>
        <begin position="62"/>
        <end position="125"/>
    </location>
</feature>
<evidence type="ECO:0000256" key="2">
    <source>
        <dbReference type="SAM" id="MobiDB-lite"/>
    </source>
</evidence>
<proteinExistence type="predicted"/>
<name>A0A061HTQ1_CRIGR</name>
<gene>
    <name evidence="3" type="ORF">H671_21589</name>
</gene>
<feature type="region of interest" description="Disordered" evidence="2">
    <location>
        <begin position="1"/>
        <end position="41"/>
    </location>
</feature>
<feature type="compositionally biased region" description="Basic and acidic residues" evidence="2">
    <location>
        <begin position="21"/>
        <end position="38"/>
    </location>
</feature>
<reference evidence="4" key="1">
    <citation type="journal article" date="2013" name="Nat. Biotechnol.">
        <title>Chinese hamster genome sequenced from sorted chromosomes.</title>
        <authorList>
            <person name="Brinkrolf K."/>
            <person name="Rupp O."/>
            <person name="Laux H."/>
            <person name="Kollin F."/>
            <person name="Ernst W."/>
            <person name="Linke B."/>
            <person name="Kofler R."/>
            <person name="Romand S."/>
            <person name="Hesse F."/>
            <person name="Budach W.E."/>
            <person name="Galosy S."/>
            <person name="Muller D."/>
            <person name="Noll T."/>
            <person name="Wienberg J."/>
            <person name="Jostock T."/>
            <person name="Leonard M."/>
            <person name="Grillari J."/>
            <person name="Tauch A."/>
            <person name="Goesmann A."/>
            <person name="Helk B."/>
            <person name="Mott J.E."/>
            <person name="Puhler A."/>
            <person name="Borth N."/>
        </authorList>
    </citation>
    <scope>NUCLEOTIDE SEQUENCE [LARGE SCALE GENOMIC DNA]</scope>
    <source>
        <strain evidence="4">17A/GY</strain>
    </source>
</reference>
<feature type="compositionally biased region" description="Polar residues" evidence="2">
    <location>
        <begin position="7"/>
        <end position="19"/>
    </location>
</feature>
<evidence type="ECO:0000256" key="1">
    <source>
        <dbReference type="SAM" id="Coils"/>
    </source>
</evidence>
<sequence length="138" mass="16374">MGRRQNKNSLNNRKTNMTLPESRDSTPERSEKPNTVHEEEMDLKNYISKMIETFKEETRKFLKEIEGKANKKLHKMEEKTNQKIQEINKSLKESKETQEKTSKQVKEALETVQSMKAELDTIKKTQNEVMLEMERLDK</sequence>
<dbReference type="EMBL" id="KE690435">
    <property type="protein sequence ID" value="ERE48349.1"/>
    <property type="molecule type" value="Genomic_DNA"/>
</dbReference>
<evidence type="ECO:0000313" key="4">
    <source>
        <dbReference type="Proteomes" id="UP000030759"/>
    </source>
</evidence>
<accession>A0A061HTQ1</accession>
<dbReference type="Proteomes" id="UP000030759">
    <property type="component" value="Unassembled WGS sequence"/>
</dbReference>
<organism evidence="3 4">
    <name type="scientific">Cricetulus griseus</name>
    <name type="common">Chinese hamster</name>
    <name type="synonym">Cricetulus barabensis griseus</name>
    <dbReference type="NCBI Taxonomy" id="10029"/>
    <lineage>
        <taxon>Eukaryota</taxon>
        <taxon>Metazoa</taxon>
        <taxon>Chordata</taxon>
        <taxon>Craniata</taxon>
        <taxon>Vertebrata</taxon>
        <taxon>Euteleostomi</taxon>
        <taxon>Mammalia</taxon>
        <taxon>Eutheria</taxon>
        <taxon>Euarchontoglires</taxon>
        <taxon>Glires</taxon>
        <taxon>Rodentia</taxon>
        <taxon>Myomorpha</taxon>
        <taxon>Muroidea</taxon>
        <taxon>Cricetidae</taxon>
        <taxon>Cricetinae</taxon>
        <taxon>Cricetulus</taxon>
    </lineage>
</organism>
<dbReference type="AlphaFoldDB" id="A0A061HTQ1"/>